<feature type="compositionally biased region" description="Polar residues" evidence="1">
    <location>
        <begin position="292"/>
        <end position="304"/>
    </location>
</feature>
<dbReference type="PANTHER" id="PTHR32305">
    <property type="match status" value="1"/>
</dbReference>
<evidence type="ECO:0000313" key="3">
    <source>
        <dbReference type="Proteomes" id="UP001232063"/>
    </source>
</evidence>
<feature type="region of interest" description="Disordered" evidence="1">
    <location>
        <begin position="248"/>
        <end position="273"/>
    </location>
</feature>
<dbReference type="InterPro" id="IPR022385">
    <property type="entry name" value="Rhs_assc_core"/>
</dbReference>
<sequence length="322" mass="35716">MGFIPLSIGNLWRLNLVSIELQGNPNHKFQYNGKEKQEESGLNWSDYGARMYDAQLGRWHVIDPVASKYSEYSPYSFVLNNPLKFIDSDGNTVTDPNGKIIFTVTEKNTLVPTGRTREGTDSKGSYTAYEVFYGDKGKILTDKGTEIEAYRATEGGNAKLYEVKRYNGSNEISAPVSLERTGDCSRDCTGNVVGGEELNMSTLDFDETIQNDDDYRTLSSGKEPKAGDVGAYKNKAGQSVHFEKYMDSNTVNSKGGTAKDPGLTKPHTKANYMDKKYSVLRKESPHMVVKENNGSYQASKTGTKASGIKEVSNEQFEKSDKK</sequence>
<feature type="region of interest" description="Disordered" evidence="1">
    <location>
        <begin position="286"/>
        <end position="322"/>
    </location>
</feature>
<name>A0AAE3RCE8_9BACT</name>
<evidence type="ECO:0000313" key="2">
    <source>
        <dbReference type="EMBL" id="MDJ1505177.1"/>
    </source>
</evidence>
<protein>
    <submittedName>
        <fullName evidence="2">RHS repeat-associated core domain-containing protein</fullName>
    </submittedName>
</protein>
<dbReference type="Proteomes" id="UP001232063">
    <property type="component" value="Unassembled WGS sequence"/>
</dbReference>
<organism evidence="2 3">
    <name type="scientific">Xanthocytophaga agilis</name>
    <dbReference type="NCBI Taxonomy" id="3048010"/>
    <lineage>
        <taxon>Bacteria</taxon>
        <taxon>Pseudomonadati</taxon>
        <taxon>Bacteroidota</taxon>
        <taxon>Cytophagia</taxon>
        <taxon>Cytophagales</taxon>
        <taxon>Rhodocytophagaceae</taxon>
        <taxon>Xanthocytophaga</taxon>
    </lineage>
</organism>
<evidence type="ECO:0000256" key="1">
    <source>
        <dbReference type="SAM" id="MobiDB-lite"/>
    </source>
</evidence>
<dbReference type="PANTHER" id="PTHR32305:SF15">
    <property type="entry name" value="PROTEIN RHSA-RELATED"/>
    <property type="match status" value="1"/>
</dbReference>
<dbReference type="InterPro" id="IPR050708">
    <property type="entry name" value="T6SS_VgrG/RHS"/>
</dbReference>
<dbReference type="NCBIfam" id="TIGR03696">
    <property type="entry name" value="Rhs_assc_core"/>
    <property type="match status" value="1"/>
</dbReference>
<dbReference type="EMBL" id="JASJOU010000015">
    <property type="protein sequence ID" value="MDJ1505177.1"/>
    <property type="molecule type" value="Genomic_DNA"/>
</dbReference>
<accession>A0AAE3RCE8</accession>
<dbReference type="RefSeq" id="WP_314517008.1">
    <property type="nucleotide sequence ID" value="NZ_JASJOU010000015.1"/>
</dbReference>
<gene>
    <name evidence="2" type="ORF">QNI22_31260</name>
</gene>
<comment type="caution">
    <text evidence="2">The sequence shown here is derived from an EMBL/GenBank/DDBJ whole genome shotgun (WGS) entry which is preliminary data.</text>
</comment>
<dbReference type="Gene3D" id="2.180.10.10">
    <property type="entry name" value="RHS repeat-associated core"/>
    <property type="match status" value="1"/>
</dbReference>
<reference evidence="2" key="1">
    <citation type="submission" date="2023-05" db="EMBL/GenBank/DDBJ databases">
        <authorList>
            <person name="Zhang X."/>
        </authorList>
    </citation>
    <scope>NUCLEOTIDE SEQUENCE</scope>
    <source>
        <strain evidence="2">BD1B2-1</strain>
    </source>
</reference>
<proteinExistence type="predicted"/>
<keyword evidence="3" id="KW-1185">Reference proteome</keyword>
<feature type="compositionally biased region" description="Basic and acidic residues" evidence="1">
    <location>
        <begin position="311"/>
        <end position="322"/>
    </location>
</feature>
<dbReference type="AlphaFoldDB" id="A0AAE3RCE8"/>